<reference evidence="2 3" key="1">
    <citation type="submission" date="2013-03" db="EMBL/GenBank/DDBJ databases">
        <title>The Genome Sequence of Enterococcus columbae ATCC_51263 (PacBio/Illumina hybrid assembly).</title>
        <authorList>
            <consortium name="The Broad Institute Genomics Platform"/>
            <consortium name="The Broad Institute Genome Sequencing Center for Infectious Disease"/>
            <person name="Earl A."/>
            <person name="Russ C."/>
            <person name="Gilmore M."/>
            <person name="Surin D."/>
            <person name="Walker B."/>
            <person name="Young S."/>
            <person name="Zeng Q."/>
            <person name="Gargeya S."/>
            <person name="Fitzgerald M."/>
            <person name="Haas B."/>
            <person name="Abouelleil A."/>
            <person name="Allen A.W."/>
            <person name="Alvarado L."/>
            <person name="Arachchi H.M."/>
            <person name="Berlin A.M."/>
            <person name="Chapman S.B."/>
            <person name="Gainer-Dewar J."/>
            <person name="Goldberg J."/>
            <person name="Griggs A."/>
            <person name="Gujja S."/>
            <person name="Hansen M."/>
            <person name="Howarth C."/>
            <person name="Imamovic A."/>
            <person name="Ireland A."/>
            <person name="Larimer J."/>
            <person name="McCowan C."/>
            <person name="Murphy C."/>
            <person name="Pearson M."/>
            <person name="Poon T.W."/>
            <person name="Priest M."/>
            <person name="Roberts A."/>
            <person name="Saif S."/>
            <person name="Shea T."/>
            <person name="Sisk P."/>
            <person name="Sykes S."/>
            <person name="Wortman J."/>
            <person name="Nusbaum C."/>
            <person name="Birren B."/>
        </authorList>
    </citation>
    <scope>NUCLEOTIDE SEQUENCE [LARGE SCALE GENOMIC DNA]</scope>
    <source>
        <strain evidence="2 3">ATCC 51263</strain>
    </source>
</reference>
<keyword evidence="3" id="KW-1185">Reference proteome</keyword>
<sequence length="110" mass="12123">MNKFFHQIQKKKIKYIMISFFMLTILLLPIPVFADIKESVTQSSNNIAEFVRNVSGAVAIAIFGGALLANMLPSVEISQAAKKVMWRVGISVIGITLVSQIVAWLQSLGQ</sequence>
<protein>
    <submittedName>
        <fullName evidence="2">Uncharacterized protein</fullName>
    </submittedName>
</protein>
<feature type="transmembrane region" description="Helical" evidence="1">
    <location>
        <begin position="50"/>
        <end position="72"/>
    </location>
</feature>
<dbReference type="STRING" id="1121865.OMW_00642"/>
<keyword evidence="1" id="KW-0812">Transmembrane</keyword>
<evidence type="ECO:0000313" key="3">
    <source>
        <dbReference type="Proteomes" id="UP000014113"/>
    </source>
</evidence>
<keyword evidence="1" id="KW-0472">Membrane</keyword>
<organism evidence="2 3">
    <name type="scientific">Enterococcus columbae DSM 7374 = ATCC 51263</name>
    <dbReference type="NCBI Taxonomy" id="1121865"/>
    <lineage>
        <taxon>Bacteria</taxon>
        <taxon>Bacillati</taxon>
        <taxon>Bacillota</taxon>
        <taxon>Bacilli</taxon>
        <taxon>Lactobacillales</taxon>
        <taxon>Enterococcaceae</taxon>
        <taxon>Enterococcus</taxon>
    </lineage>
</organism>
<feature type="transmembrane region" description="Helical" evidence="1">
    <location>
        <begin position="84"/>
        <end position="105"/>
    </location>
</feature>
<accession>S1NP80</accession>
<dbReference type="Proteomes" id="UP000014113">
    <property type="component" value="Unassembled WGS sequence"/>
</dbReference>
<proteinExistence type="predicted"/>
<dbReference type="PATRIC" id="fig|1121865.3.peg.632"/>
<gene>
    <name evidence="2" type="ORF">I568_00562</name>
</gene>
<evidence type="ECO:0000313" key="2">
    <source>
        <dbReference type="EMBL" id="EOW87518.1"/>
    </source>
</evidence>
<name>S1NP80_9ENTE</name>
<keyword evidence="1" id="KW-1133">Transmembrane helix</keyword>
<evidence type="ECO:0000256" key="1">
    <source>
        <dbReference type="SAM" id="Phobius"/>
    </source>
</evidence>
<dbReference type="EMBL" id="ASWJ01000003">
    <property type="protein sequence ID" value="EOW87518.1"/>
    <property type="molecule type" value="Genomic_DNA"/>
</dbReference>
<comment type="caution">
    <text evidence="2">The sequence shown here is derived from an EMBL/GenBank/DDBJ whole genome shotgun (WGS) entry which is preliminary data.</text>
</comment>
<dbReference type="AlphaFoldDB" id="S1NP80"/>